<dbReference type="AlphaFoldDB" id="A0A2N3I0R7"/>
<protein>
    <recommendedName>
        <fullName evidence="3">PAAR motif protein</fullName>
    </recommendedName>
</protein>
<dbReference type="EMBL" id="MVDD01000004">
    <property type="protein sequence ID" value="PKQ63823.1"/>
    <property type="molecule type" value="Genomic_DNA"/>
</dbReference>
<name>A0A2N3I0R7_9BACT</name>
<proteinExistence type="predicted"/>
<gene>
    <name evidence="1" type="ORF">BZG02_07300</name>
</gene>
<comment type="caution">
    <text evidence="1">The sequence shown here is derived from an EMBL/GenBank/DDBJ whole genome shotgun (WGS) entry which is preliminary data.</text>
</comment>
<organism evidence="1 2">
    <name type="scientific">Labilibaculum filiforme</name>
    <dbReference type="NCBI Taxonomy" id="1940526"/>
    <lineage>
        <taxon>Bacteria</taxon>
        <taxon>Pseudomonadati</taxon>
        <taxon>Bacteroidota</taxon>
        <taxon>Bacteroidia</taxon>
        <taxon>Marinilabiliales</taxon>
        <taxon>Marinifilaceae</taxon>
        <taxon>Labilibaculum</taxon>
    </lineage>
</organism>
<dbReference type="CDD" id="cd14738">
    <property type="entry name" value="PAAR_2"/>
    <property type="match status" value="1"/>
</dbReference>
<dbReference type="Pfam" id="PF05488">
    <property type="entry name" value="PAAR_motif"/>
    <property type="match status" value="1"/>
</dbReference>
<dbReference type="InterPro" id="IPR008727">
    <property type="entry name" value="PAAR_motif"/>
</dbReference>
<dbReference type="Gene3D" id="2.60.200.60">
    <property type="match status" value="2"/>
</dbReference>
<evidence type="ECO:0008006" key="3">
    <source>
        <dbReference type="Google" id="ProtNLM"/>
    </source>
</evidence>
<reference evidence="1 2" key="1">
    <citation type="journal article" date="2017" name="Front. Microbiol.">
        <title>Labilibaculum manganireducens gen. nov., sp. nov. and Labilibaculum filiforme sp. nov., Novel Bacteroidetes Isolated from Subsurface Sediments of the Baltic Sea.</title>
        <authorList>
            <person name="Vandieken V."/>
            <person name="Marshall I.P."/>
            <person name="Niemann H."/>
            <person name="Engelen B."/>
            <person name="Cypionka H."/>
        </authorList>
    </citation>
    <scope>NUCLEOTIDE SEQUENCE [LARGE SCALE GENOMIC DNA]</scope>
    <source>
        <strain evidence="1 2">59.16B</strain>
    </source>
</reference>
<evidence type="ECO:0000313" key="1">
    <source>
        <dbReference type="EMBL" id="PKQ63823.1"/>
    </source>
</evidence>
<keyword evidence="2" id="KW-1185">Reference proteome</keyword>
<sequence length="323" mass="34620">MAGKPIATVGSMHVCPMCSGLVPHVGGPIAGPGAPNVLINGKPAALMGDMCVCVGPPDVVAQGNPSVLINGVPVVCQGDMTAHGGIVMSGEANILISTSTPNPQVTSPIQEIPFPEIRITDRLGAALRGRSADLRESATNMAQVRSEAENDTLSLTNLQWKHEGIVINKAIVDTTIELTADVSGAENGEIVRLAICERTNEDKEIKSVSAKVENQQIVASWKVAYKLNERNQTNEDEEESSDYIEPKIIFKGCTTNTSSSESNEISIYTWLKTRLKVESTGEILCNTNCVLHHPTGIEENLTSDDNGYVLVEELKLGKYKITI</sequence>
<accession>A0A2N3I0R7</accession>
<evidence type="ECO:0000313" key="2">
    <source>
        <dbReference type="Proteomes" id="UP000233535"/>
    </source>
</evidence>
<dbReference type="OrthoDB" id="9807902at2"/>
<dbReference type="Proteomes" id="UP000233535">
    <property type="component" value="Unassembled WGS sequence"/>
</dbReference>
<dbReference type="RefSeq" id="WP_101260767.1">
    <property type="nucleotide sequence ID" value="NZ_MVDD01000004.1"/>
</dbReference>